<comment type="caution">
    <text evidence="2">The sequence shown here is derived from an EMBL/GenBank/DDBJ whole genome shotgun (WGS) entry which is preliminary data.</text>
</comment>
<reference evidence="2 3" key="1">
    <citation type="submission" date="2014-06" db="EMBL/GenBank/DDBJ databases">
        <authorList>
            <person name="Ju J."/>
            <person name="Zhang J."/>
        </authorList>
    </citation>
    <scope>NUCLEOTIDE SEQUENCE [LARGE SCALE GENOMIC DNA]</scope>
    <source>
        <strain evidence="2">DmL_050</strain>
    </source>
</reference>
<organism evidence="2 3">
    <name type="scientific">Acetobacter senegalensis</name>
    <dbReference type="NCBI Taxonomy" id="446692"/>
    <lineage>
        <taxon>Bacteria</taxon>
        <taxon>Pseudomonadati</taxon>
        <taxon>Pseudomonadota</taxon>
        <taxon>Alphaproteobacteria</taxon>
        <taxon>Acetobacterales</taxon>
        <taxon>Acetobacteraceae</taxon>
        <taxon>Acetobacter</taxon>
    </lineage>
</organism>
<dbReference type="RefSeq" id="WP_086898540.1">
    <property type="nucleotide sequence ID" value="NZ_JOOZ01000104.1"/>
</dbReference>
<evidence type="ECO:0000313" key="2">
    <source>
        <dbReference type="EMBL" id="OUL64907.1"/>
    </source>
</evidence>
<dbReference type="EMBL" id="JOOZ01000104">
    <property type="protein sequence ID" value="OUL64907.1"/>
    <property type="molecule type" value="Genomic_DNA"/>
</dbReference>
<feature type="region of interest" description="Disordered" evidence="1">
    <location>
        <begin position="38"/>
        <end position="85"/>
    </location>
</feature>
<feature type="compositionally biased region" description="Basic and acidic residues" evidence="1">
    <location>
        <begin position="66"/>
        <end position="79"/>
    </location>
</feature>
<sequence>MKKVTFTAHCAGLGAVYNKGDVAVFPDEVADAIVAAKKGTAQPVAEKTAPASKQPGSGSDKPPVSGKEDGAAGDNKPETSENGTS</sequence>
<gene>
    <name evidence="2" type="ORF">HK16_00435</name>
</gene>
<dbReference type="AlphaFoldDB" id="A0A252EER2"/>
<protein>
    <submittedName>
        <fullName evidence="2">Uncharacterized protein</fullName>
    </submittedName>
</protein>
<evidence type="ECO:0000256" key="1">
    <source>
        <dbReference type="SAM" id="MobiDB-lite"/>
    </source>
</evidence>
<dbReference type="Proteomes" id="UP000195072">
    <property type="component" value="Unassembled WGS sequence"/>
</dbReference>
<proteinExistence type="predicted"/>
<accession>A0A252EER2</accession>
<name>A0A252EER2_9PROT</name>
<evidence type="ECO:0000313" key="3">
    <source>
        <dbReference type="Proteomes" id="UP000195072"/>
    </source>
</evidence>